<gene>
    <name evidence="2" type="primary">OSJNBa0076N16.19</name>
</gene>
<accession>Q7XRI8</accession>
<dbReference type="PANTHER" id="PTHR33116">
    <property type="entry name" value="REVERSE TRANSCRIPTASE ZINC-BINDING DOMAIN-CONTAINING PROTEIN-RELATED-RELATED"/>
    <property type="match status" value="1"/>
</dbReference>
<feature type="domain" description="Reverse transcriptase" evidence="1">
    <location>
        <begin position="1"/>
        <end position="75"/>
    </location>
</feature>
<dbReference type="InterPro" id="IPR000477">
    <property type="entry name" value="RT_dom"/>
</dbReference>
<evidence type="ECO:0000313" key="3">
    <source>
        <dbReference type="Proteomes" id="UP000000763"/>
    </source>
</evidence>
<dbReference type="InterPro" id="IPR026960">
    <property type="entry name" value="RVT-Znf"/>
</dbReference>
<name>Q7XRI8_ORYSJ</name>
<dbReference type="Pfam" id="PF13966">
    <property type="entry name" value="zf-RVT"/>
    <property type="match status" value="1"/>
</dbReference>
<evidence type="ECO:0000259" key="1">
    <source>
        <dbReference type="PROSITE" id="PS50878"/>
    </source>
</evidence>
<organism evidence="2 3">
    <name type="scientific">Oryza sativa subsp. japonica</name>
    <name type="common">Rice</name>
    <dbReference type="NCBI Taxonomy" id="39947"/>
    <lineage>
        <taxon>Eukaryota</taxon>
        <taxon>Viridiplantae</taxon>
        <taxon>Streptophyta</taxon>
        <taxon>Embryophyta</taxon>
        <taxon>Tracheophyta</taxon>
        <taxon>Spermatophyta</taxon>
        <taxon>Magnoliopsida</taxon>
        <taxon>Liliopsida</taxon>
        <taxon>Poales</taxon>
        <taxon>Poaceae</taxon>
        <taxon>BOP clade</taxon>
        <taxon>Oryzoideae</taxon>
        <taxon>Oryzeae</taxon>
        <taxon>Oryzinae</taxon>
        <taxon>Oryza</taxon>
        <taxon>Oryza sativa</taxon>
    </lineage>
</organism>
<dbReference type="PROSITE" id="PS50878">
    <property type="entry name" value="RT_POL"/>
    <property type="match status" value="1"/>
</dbReference>
<protein>
    <submittedName>
        <fullName evidence="2">OSJNBa0076N16.19 protein</fullName>
    </submittedName>
</protein>
<dbReference type="EMBL" id="AL731617">
    <property type="protein sequence ID" value="CAE02494.1"/>
    <property type="molecule type" value="Genomic_DNA"/>
</dbReference>
<dbReference type="AlphaFoldDB" id="Q7XRI8"/>
<sequence>MYADDVVIFIDPTRDDVTAFADILHRFGTATGLVTNLQKSQVAAIRCDNIDLTDVLQGVPAMMASFPLKYLGLPLVLGGLRKMDLQLVFDKISGKVTKESLEQLDKQRRHFLWAGTGDITGGKCKVNWTKTCLPTSQEAWGVLNLKKFTRAFRLRWLWHEWKDPNKPWVGLDTPCDEIDKDLFAASTKITVGDGNMTCFWDSAWIDGRRPKDLMPLVYAISKNRKKSLRQGKEDDAWVHDLIFDASSTITVNLVEQLVRLWEAVRNVQLVSEEPDQIVWKFTGNGHYTASSAYHAQCLGAPSTNLNSLIWKAWALGKCKFHAWLIIQNRVWTSDRLAIRGWQNNGHCPLCRCEAKTGLHPVATCRYTKRIWHHVAGWVGYHQLEPSQWEEARSVRQWWESLANTPNIPKKGLRSLILLVV</sequence>
<dbReference type="Proteomes" id="UP000000763">
    <property type="component" value="Chromosome 4"/>
</dbReference>
<evidence type="ECO:0000313" key="2">
    <source>
        <dbReference type="EMBL" id="CAE02494.1"/>
    </source>
</evidence>
<reference evidence="3" key="2">
    <citation type="journal article" date="2008" name="Nucleic Acids Res.">
        <title>The rice annotation project database (RAP-DB): 2008 update.</title>
        <authorList>
            <consortium name="The rice annotation project (RAP)"/>
        </authorList>
    </citation>
    <scope>GENOME REANNOTATION</scope>
    <source>
        <strain evidence="3">cv. Nipponbare</strain>
    </source>
</reference>
<proteinExistence type="predicted"/>
<reference evidence="3" key="1">
    <citation type="journal article" date="2005" name="Nature">
        <title>The map-based sequence of the rice genome.</title>
        <authorList>
            <consortium name="International rice genome sequencing project (IRGSP)"/>
            <person name="Matsumoto T."/>
            <person name="Wu J."/>
            <person name="Kanamori H."/>
            <person name="Katayose Y."/>
            <person name="Fujisawa M."/>
            <person name="Namiki N."/>
            <person name="Mizuno H."/>
            <person name="Yamamoto K."/>
            <person name="Antonio B.A."/>
            <person name="Baba T."/>
            <person name="Sakata K."/>
            <person name="Nagamura Y."/>
            <person name="Aoki H."/>
            <person name="Arikawa K."/>
            <person name="Arita K."/>
            <person name="Bito T."/>
            <person name="Chiden Y."/>
            <person name="Fujitsuka N."/>
            <person name="Fukunaka R."/>
            <person name="Hamada M."/>
            <person name="Harada C."/>
            <person name="Hayashi A."/>
            <person name="Hijishita S."/>
            <person name="Honda M."/>
            <person name="Hosokawa S."/>
            <person name="Ichikawa Y."/>
            <person name="Idonuma A."/>
            <person name="Iijima M."/>
            <person name="Ikeda M."/>
            <person name="Ikeno M."/>
            <person name="Ito K."/>
            <person name="Ito S."/>
            <person name="Ito T."/>
            <person name="Ito Y."/>
            <person name="Ito Y."/>
            <person name="Iwabuchi A."/>
            <person name="Kamiya K."/>
            <person name="Karasawa W."/>
            <person name="Kurita K."/>
            <person name="Katagiri S."/>
            <person name="Kikuta A."/>
            <person name="Kobayashi H."/>
            <person name="Kobayashi N."/>
            <person name="Machita K."/>
            <person name="Maehara T."/>
            <person name="Masukawa M."/>
            <person name="Mizubayashi T."/>
            <person name="Mukai Y."/>
            <person name="Nagasaki H."/>
            <person name="Nagata Y."/>
            <person name="Naito S."/>
            <person name="Nakashima M."/>
            <person name="Nakama Y."/>
            <person name="Nakamichi Y."/>
            <person name="Nakamura M."/>
            <person name="Meguro A."/>
            <person name="Negishi M."/>
            <person name="Ohta I."/>
            <person name="Ohta T."/>
            <person name="Okamoto M."/>
            <person name="Ono N."/>
            <person name="Saji S."/>
            <person name="Sakaguchi M."/>
            <person name="Sakai K."/>
            <person name="Shibata M."/>
            <person name="Shimokawa T."/>
            <person name="Song J."/>
            <person name="Takazaki Y."/>
            <person name="Terasawa K."/>
            <person name="Tsugane M."/>
            <person name="Tsuji K."/>
            <person name="Ueda S."/>
            <person name="Waki K."/>
            <person name="Yamagata H."/>
            <person name="Yamamoto M."/>
            <person name="Yamamoto S."/>
            <person name="Yamane H."/>
            <person name="Yoshiki S."/>
            <person name="Yoshihara R."/>
            <person name="Yukawa K."/>
            <person name="Zhong H."/>
            <person name="Yano M."/>
            <person name="Yuan Q."/>
            <person name="Ouyang S."/>
            <person name="Liu J."/>
            <person name="Jones K.M."/>
            <person name="Gansberger K."/>
            <person name="Moffat K."/>
            <person name="Hill J."/>
            <person name="Bera J."/>
            <person name="Fadrosh D."/>
            <person name="Jin S."/>
            <person name="Johri S."/>
            <person name="Kim M."/>
            <person name="Overton L."/>
            <person name="Reardon M."/>
            <person name="Tsitrin T."/>
            <person name="Vuong H."/>
            <person name="Weaver B."/>
            <person name="Ciecko A."/>
            <person name="Tallon L."/>
            <person name="Jackson J."/>
            <person name="Pai G."/>
            <person name="Aken S.V."/>
            <person name="Utterback T."/>
            <person name="Reidmuller S."/>
            <person name="Feldblyum T."/>
            <person name="Hsiao J."/>
            <person name="Zismann V."/>
            <person name="Iobst S."/>
            <person name="de Vazeille A.R."/>
            <person name="Buell C.R."/>
            <person name="Ying K."/>
            <person name="Li Y."/>
            <person name="Lu T."/>
            <person name="Huang Y."/>
            <person name="Zhao Q."/>
            <person name="Feng Q."/>
            <person name="Zhang L."/>
            <person name="Zhu J."/>
            <person name="Weng Q."/>
            <person name="Mu J."/>
            <person name="Lu Y."/>
            <person name="Fan D."/>
            <person name="Liu Y."/>
            <person name="Guan J."/>
            <person name="Zhang Y."/>
            <person name="Yu S."/>
            <person name="Liu X."/>
            <person name="Zhang Y."/>
            <person name="Hong G."/>
            <person name="Han B."/>
            <person name="Choisne N."/>
            <person name="Demange N."/>
            <person name="Orjeda G."/>
            <person name="Samain S."/>
            <person name="Cattolico L."/>
            <person name="Pelletier E."/>
            <person name="Couloux A."/>
            <person name="Segurens B."/>
            <person name="Wincker P."/>
            <person name="D'Hont A."/>
            <person name="Scarpelli C."/>
            <person name="Weissenbach J."/>
            <person name="Salanoubat M."/>
            <person name="Quetier F."/>
            <person name="Yu Y."/>
            <person name="Kim H.R."/>
            <person name="Rambo T."/>
            <person name="Currie J."/>
            <person name="Collura K."/>
            <person name="Luo M."/>
            <person name="Yang T."/>
            <person name="Ammiraju J.S.S."/>
            <person name="Engler F."/>
            <person name="Soderlund C."/>
            <person name="Wing R.A."/>
            <person name="Palmer L.E."/>
            <person name="de la Bastide M."/>
            <person name="Spiegel L."/>
            <person name="Nascimento L."/>
            <person name="Zutavern T."/>
            <person name="O'Shaughnessy A."/>
            <person name="Dike S."/>
            <person name="Dedhia N."/>
            <person name="Preston R."/>
            <person name="Balija V."/>
            <person name="McCombie W.R."/>
            <person name="Chow T."/>
            <person name="Chen H."/>
            <person name="Chung M."/>
            <person name="Chen C."/>
            <person name="Shaw J."/>
            <person name="Wu H."/>
            <person name="Hsiao K."/>
            <person name="Chao Y."/>
            <person name="Chu M."/>
            <person name="Cheng C."/>
            <person name="Hour A."/>
            <person name="Lee P."/>
            <person name="Lin S."/>
            <person name="Lin Y."/>
            <person name="Liou J."/>
            <person name="Liu S."/>
            <person name="Hsing Y."/>
            <person name="Raghuvanshi S."/>
            <person name="Mohanty A."/>
            <person name="Bharti A.K."/>
            <person name="Gaur A."/>
            <person name="Gupta V."/>
            <person name="Kumar D."/>
            <person name="Ravi V."/>
            <person name="Vij S."/>
            <person name="Kapur A."/>
            <person name="Khurana P."/>
            <person name="Khurana P."/>
            <person name="Khurana J.P."/>
            <person name="Tyagi A.K."/>
            <person name="Gaikwad K."/>
            <person name="Singh A."/>
            <person name="Dalal V."/>
            <person name="Srivastava S."/>
            <person name="Dixit A."/>
            <person name="Pal A.K."/>
            <person name="Ghazi I.A."/>
            <person name="Yadav M."/>
            <person name="Pandit A."/>
            <person name="Bhargava A."/>
            <person name="Sureshbabu K."/>
            <person name="Batra K."/>
            <person name="Sharma T.R."/>
            <person name="Mohapatra T."/>
            <person name="Singh N.K."/>
            <person name="Messing J."/>
            <person name="Nelson A.B."/>
            <person name="Fuks G."/>
            <person name="Kavchok S."/>
            <person name="Keizer G."/>
            <person name="Linton E."/>
            <person name="Llaca V."/>
            <person name="Song R."/>
            <person name="Tanyolac B."/>
            <person name="Young S."/>
            <person name="Ho-Il K."/>
            <person name="Hahn J.H."/>
            <person name="Sangsakoo G."/>
            <person name="Vanavichit A."/>
            <person name="de Mattos Luiz.A.T."/>
            <person name="Zimmer P.D."/>
            <person name="Malone G."/>
            <person name="Dellagostin O."/>
            <person name="de Oliveira A.C."/>
            <person name="Bevan M."/>
            <person name="Bancroft I."/>
            <person name="Minx P."/>
            <person name="Cordum H."/>
            <person name="Wilson R."/>
            <person name="Cheng Z."/>
            <person name="Jin W."/>
            <person name="Jiang J."/>
            <person name="Leong S.A."/>
            <person name="Iwama H."/>
            <person name="Gojobori T."/>
            <person name="Itoh T."/>
            <person name="Niimura Y."/>
            <person name="Fujii Y."/>
            <person name="Habara T."/>
            <person name="Sakai H."/>
            <person name="Sato Y."/>
            <person name="Wilson G."/>
            <person name="Kumar K."/>
            <person name="McCouch S."/>
            <person name="Juretic N."/>
            <person name="Hoen D."/>
            <person name="Wright S."/>
            <person name="Bruskiewich R."/>
            <person name="Bureau T."/>
            <person name="Miyao A."/>
            <person name="Hirochika H."/>
            <person name="Nishikawa T."/>
            <person name="Kadowaki K."/>
            <person name="Sugiura M."/>
            <person name="Burr B."/>
            <person name="Sasaki T."/>
        </authorList>
    </citation>
    <scope>NUCLEOTIDE SEQUENCE [LARGE SCALE GENOMIC DNA]</scope>
    <source>
        <strain evidence="3">cv. Nipponbare</strain>
    </source>
</reference>
<dbReference type="PANTHER" id="PTHR33116:SF87">
    <property type="entry name" value="OS01G0158850 PROTEIN"/>
    <property type="match status" value="1"/>
</dbReference>